<protein>
    <submittedName>
        <fullName evidence="1">Uncharacterized protein</fullName>
    </submittedName>
</protein>
<keyword evidence="2" id="KW-1185">Reference proteome</keyword>
<sequence length="61" mass="6788">RLRAGPDLLIANYVVKALQRLVYVQAKGSSFPTSLMTLRALTRFKPGSLTRAPSWVNFNPV</sequence>
<reference evidence="1" key="1">
    <citation type="submission" date="2021-05" db="EMBL/GenBank/DDBJ databases">
        <authorList>
            <person name="Pan Q."/>
            <person name="Jouanno E."/>
            <person name="Zahm M."/>
            <person name="Klopp C."/>
            <person name="Cabau C."/>
            <person name="Louis A."/>
            <person name="Berthelot C."/>
            <person name="Parey E."/>
            <person name="Roest Crollius H."/>
            <person name="Montfort J."/>
            <person name="Robinson-Rechavi M."/>
            <person name="Bouchez O."/>
            <person name="Lampietro C."/>
            <person name="Lopez Roques C."/>
            <person name="Donnadieu C."/>
            <person name="Postlethwait J."/>
            <person name="Bobe J."/>
            <person name="Dillon D."/>
            <person name="Chandos A."/>
            <person name="von Hippel F."/>
            <person name="Guiguen Y."/>
        </authorList>
    </citation>
    <scope>NUCLEOTIDE SEQUENCE</scope>
    <source>
        <strain evidence="1">YG-Jan2019</strain>
    </source>
</reference>
<accession>A0ACC2FW50</accession>
<organism evidence="1 2">
    <name type="scientific">Dallia pectoralis</name>
    <name type="common">Alaska blackfish</name>
    <dbReference type="NCBI Taxonomy" id="75939"/>
    <lineage>
        <taxon>Eukaryota</taxon>
        <taxon>Metazoa</taxon>
        <taxon>Chordata</taxon>
        <taxon>Craniata</taxon>
        <taxon>Vertebrata</taxon>
        <taxon>Euteleostomi</taxon>
        <taxon>Actinopterygii</taxon>
        <taxon>Neopterygii</taxon>
        <taxon>Teleostei</taxon>
        <taxon>Protacanthopterygii</taxon>
        <taxon>Esociformes</taxon>
        <taxon>Umbridae</taxon>
        <taxon>Dallia</taxon>
    </lineage>
</organism>
<name>A0ACC2FW50_DALPE</name>
<evidence type="ECO:0000313" key="2">
    <source>
        <dbReference type="Proteomes" id="UP001157502"/>
    </source>
</evidence>
<proteinExistence type="predicted"/>
<dbReference type="Proteomes" id="UP001157502">
    <property type="component" value="Chromosome 21"/>
</dbReference>
<comment type="caution">
    <text evidence="1">The sequence shown here is derived from an EMBL/GenBank/DDBJ whole genome shotgun (WGS) entry which is preliminary data.</text>
</comment>
<gene>
    <name evidence="1" type="ORF">DPEC_G00246760</name>
</gene>
<evidence type="ECO:0000313" key="1">
    <source>
        <dbReference type="EMBL" id="KAJ7995648.1"/>
    </source>
</evidence>
<feature type="non-terminal residue" evidence="1">
    <location>
        <position position="1"/>
    </location>
</feature>
<dbReference type="EMBL" id="CM055748">
    <property type="protein sequence ID" value="KAJ7995648.1"/>
    <property type="molecule type" value="Genomic_DNA"/>
</dbReference>